<dbReference type="SUPFAM" id="SSF50715">
    <property type="entry name" value="Ribosomal protein L25-like"/>
    <property type="match status" value="1"/>
</dbReference>
<dbReference type="InterPro" id="IPR001021">
    <property type="entry name" value="Ribosomal_bL25_long"/>
</dbReference>
<accession>A0A7Y3RLT5</accession>
<dbReference type="EMBL" id="JABFCX010000002">
    <property type="protein sequence ID" value="NNU16439.1"/>
    <property type="molecule type" value="Genomic_DNA"/>
</dbReference>
<evidence type="ECO:0000256" key="5">
    <source>
        <dbReference type="HAMAP-Rule" id="MF_01334"/>
    </source>
</evidence>
<feature type="domain" description="Large ribosomal subunit protein bL25 beta" evidence="8">
    <location>
        <begin position="103"/>
        <end position="187"/>
    </location>
</feature>
<keyword evidence="4 5" id="KW-0687">Ribonucleoprotein</keyword>
<keyword evidence="3 5" id="KW-0689">Ribosomal protein</keyword>
<feature type="region of interest" description="Disordered" evidence="6">
    <location>
        <begin position="188"/>
        <end position="218"/>
    </location>
</feature>
<dbReference type="InterPro" id="IPR020930">
    <property type="entry name" value="Ribosomal_uL5_bac-type"/>
</dbReference>
<keyword evidence="1 5" id="KW-0699">rRNA-binding</keyword>
<keyword evidence="10" id="KW-1185">Reference proteome</keyword>
<dbReference type="InterPro" id="IPR037121">
    <property type="entry name" value="Ribosomal_bL25_C"/>
</dbReference>
<dbReference type="AlphaFoldDB" id="A0A7Y3RLT5"/>
<sequence length="218" mass="23969">MSDAFEFECEPRKRSGTGGSRAVRRDGWVPAIIYGGDEEPMNIKMKYNEVLKAYNTGNLIDVMSIVKLEGKDQRVIGRDIQVDPIKDLPMHVDLMRVNAKTRVTVNVPVRFLNEETCPGLKEGGVLNVVRHDVEVVAPATEIPEALEFDLSAKELSDTINISDTSLPKGVEVTITDRDFTIATIAAPSGLKSQEAEDDDEEVAPDEVPATEVKDDDAE</sequence>
<feature type="domain" description="Large ribosomal subunit protein bL25 L25" evidence="7">
    <location>
        <begin position="8"/>
        <end position="94"/>
    </location>
</feature>
<dbReference type="GO" id="GO:0022625">
    <property type="term" value="C:cytosolic large ribosomal subunit"/>
    <property type="evidence" value="ECO:0007669"/>
    <property type="project" value="TreeGrafter"/>
</dbReference>
<comment type="subunit">
    <text evidence="5">Part of the 50S ribosomal subunit; part of the 5S rRNA/L5/L18/L25 subcomplex. Contacts the 5S rRNA. Binds to the 5S rRNA independently of L5 and L18.</text>
</comment>
<evidence type="ECO:0000256" key="1">
    <source>
        <dbReference type="ARBA" id="ARBA00022730"/>
    </source>
</evidence>
<dbReference type="Gene3D" id="2.40.240.10">
    <property type="entry name" value="Ribosomal Protein L25, Chain P"/>
    <property type="match status" value="1"/>
</dbReference>
<dbReference type="NCBIfam" id="NF004128">
    <property type="entry name" value="PRK05618.1-2"/>
    <property type="match status" value="1"/>
</dbReference>
<evidence type="ECO:0000313" key="10">
    <source>
        <dbReference type="Proteomes" id="UP000536835"/>
    </source>
</evidence>
<dbReference type="GO" id="GO:0008097">
    <property type="term" value="F:5S rRNA binding"/>
    <property type="evidence" value="ECO:0007669"/>
    <property type="project" value="InterPro"/>
</dbReference>
<dbReference type="InterPro" id="IPR020057">
    <property type="entry name" value="Ribosomal_bL25_b-dom"/>
</dbReference>
<dbReference type="HAMAP" id="MF_01334">
    <property type="entry name" value="Ribosomal_bL25_CTC"/>
    <property type="match status" value="1"/>
</dbReference>
<evidence type="ECO:0000256" key="3">
    <source>
        <dbReference type="ARBA" id="ARBA00022980"/>
    </source>
</evidence>
<dbReference type="PANTHER" id="PTHR33284">
    <property type="entry name" value="RIBOSOMAL PROTEIN L25/GLN-TRNA SYNTHETASE, ANTI-CODON-BINDING DOMAIN-CONTAINING PROTEIN"/>
    <property type="match status" value="1"/>
</dbReference>
<dbReference type="Pfam" id="PF01386">
    <property type="entry name" value="Ribosomal_L25p"/>
    <property type="match status" value="1"/>
</dbReference>
<dbReference type="GO" id="GO:0006412">
    <property type="term" value="P:translation"/>
    <property type="evidence" value="ECO:0007669"/>
    <property type="project" value="UniProtKB-UniRule"/>
</dbReference>
<comment type="function">
    <text evidence="5">This is one of the proteins that binds to the 5S RNA in the ribosome where it forms part of the central protuberance.</text>
</comment>
<comment type="similarity">
    <text evidence="5">Belongs to the bacterial ribosomal protein bL25 family. CTC subfamily.</text>
</comment>
<reference evidence="9 10" key="1">
    <citation type="submission" date="2020-05" db="EMBL/GenBank/DDBJ databases">
        <title>Parvularcula mediterraneae sp. nov., isolated from polypropylene straw from shallow seawater of the seashore of Laganas in Zakynthos island, Greece.</title>
        <authorList>
            <person name="Szabo I."/>
            <person name="Al-Omari J."/>
            <person name="Rado J."/>
            <person name="Szerdahelyi G.S."/>
        </authorList>
    </citation>
    <scope>NUCLEOTIDE SEQUENCE [LARGE SCALE GENOMIC DNA]</scope>
    <source>
        <strain evidence="9 10">ZS-1/3</strain>
    </source>
</reference>
<name>A0A7Y3RLT5_9PROT</name>
<dbReference type="InterPro" id="IPR020056">
    <property type="entry name" value="Rbsml_bL25/Gln-tRNA_synth_N"/>
</dbReference>
<dbReference type="InterPro" id="IPR011035">
    <property type="entry name" value="Ribosomal_bL25/Gln-tRNA_synth"/>
</dbReference>
<dbReference type="Pfam" id="PF14693">
    <property type="entry name" value="Ribosomal_TL5_C"/>
    <property type="match status" value="1"/>
</dbReference>
<dbReference type="InterPro" id="IPR029751">
    <property type="entry name" value="Ribosomal_L25_dom"/>
</dbReference>
<dbReference type="PANTHER" id="PTHR33284:SF1">
    <property type="entry name" value="RIBOSOMAL PROTEIN L25_GLN-TRNA SYNTHETASE, ANTI-CODON-BINDING DOMAIN-CONTAINING PROTEIN"/>
    <property type="match status" value="1"/>
</dbReference>
<dbReference type="Proteomes" id="UP000536835">
    <property type="component" value="Unassembled WGS sequence"/>
</dbReference>
<evidence type="ECO:0000259" key="8">
    <source>
        <dbReference type="Pfam" id="PF14693"/>
    </source>
</evidence>
<gene>
    <name evidence="5" type="primary">rplY</name>
    <name evidence="5" type="synonym">ctc</name>
    <name evidence="9" type="ORF">HK107_08915</name>
</gene>
<dbReference type="Gene3D" id="2.170.120.20">
    <property type="entry name" value="Ribosomal protein L25, beta domain"/>
    <property type="match status" value="1"/>
</dbReference>
<keyword evidence="2 5" id="KW-0694">RNA-binding</keyword>
<dbReference type="NCBIfam" id="TIGR00731">
    <property type="entry name" value="bL25_bact_ctc"/>
    <property type="match status" value="1"/>
</dbReference>
<feature type="region of interest" description="Disordered" evidence="6">
    <location>
        <begin position="1"/>
        <end position="21"/>
    </location>
</feature>
<feature type="compositionally biased region" description="Acidic residues" evidence="6">
    <location>
        <begin position="195"/>
        <end position="204"/>
    </location>
</feature>
<organism evidence="9 10">
    <name type="scientific">Parvularcula mediterranea</name>
    <dbReference type="NCBI Taxonomy" id="2732508"/>
    <lineage>
        <taxon>Bacteria</taxon>
        <taxon>Pseudomonadati</taxon>
        <taxon>Pseudomonadota</taxon>
        <taxon>Alphaproteobacteria</taxon>
        <taxon>Parvularculales</taxon>
        <taxon>Parvularculaceae</taxon>
        <taxon>Parvularcula</taxon>
    </lineage>
</organism>
<evidence type="ECO:0000256" key="6">
    <source>
        <dbReference type="SAM" id="MobiDB-lite"/>
    </source>
</evidence>
<proteinExistence type="inferred from homology"/>
<evidence type="ECO:0000256" key="2">
    <source>
        <dbReference type="ARBA" id="ARBA00022884"/>
    </source>
</evidence>
<protein>
    <recommendedName>
        <fullName evidence="5">Large ribosomal subunit protein bL25</fullName>
    </recommendedName>
    <alternativeName>
        <fullName evidence="5">General stress protein CTC</fullName>
    </alternativeName>
</protein>
<evidence type="ECO:0000259" key="7">
    <source>
        <dbReference type="Pfam" id="PF01386"/>
    </source>
</evidence>
<dbReference type="GO" id="GO:0003735">
    <property type="term" value="F:structural constituent of ribosome"/>
    <property type="evidence" value="ECO:0007669"/>
    <property type="project" value="InterPro"/>
</dbReference>
<dbReference type="CDD" id="cd00495">
    <property type="entry name" value="Ribosomal_L25_TL5_CTC"/>
    <property type="match status" value="1"/>
</dbReference>
<dbReference type="RefSeq" id="WP_173198657.1">
    <property type="nucleotide sequence ID" value="NZ_JABFCX010000002.1"/>
</dbReference>
<evidence type="ECO:0000313" key="9">
    <source>
        <dbReference type="EMBL" id="NNU16439.1"/>
    </source>
</evidence>
<comment type="caution">
    <text evidence="9">The sequence shown here is derived from an EMBL/GenBank/DDBJ whole genome shotgun (WGS) entry which is preliminary data.</text>
</comment>
<evidence type="ECO:0000256" key="4">
    <source>
        <dbReference type="ARBA" id="ARBA00023274"/>
    </source>
</evidence>